<keyword evidence="11" id="KW-1185">Reference proteome</keyword>
<keyword evidence="6" id="KW-0862">Zinc</keyword>
<evidence type="ECO:0000256" key="4">
    <source>
        <dbReference type="ARBA" id="ARBA00023163"/>
    </source>
</evidence>
<dbReference type="PROSITE" id="PS50157">
    <property type="entry name" value="ZINC_FINGER_C2H2_2"/>
    <property type="match status" value="2"/>
</dbReference>
<evidence type="ECO:0000313" key="11">
    <source>
        <dbReference type="Proteomes" id="UP001227230"/>
    </source>
</evidence>
<dbReference type="Proteomes" id="UP001227230">
    <property type="component" value="Chromosome 3"/>
</dbReference>
<reference evidence="10 11" key="1">
    <citation type="journal article" date="2023" name="Hortic Res">
        <title>The complete reference genome for grapevine (Vitis vinifera L.) genetics and breeding.</title>
        <authorList>
            <person name="Shi X."/>
            <person name="Cao S."/>
            <person name="Wang X."/>
            <person name="Huang S."/>
            <person name="Wang Y."/>
            <person name="Liu Z."/>
            <person name="Liu W."/>
            <person name="Leng X."/>
            <person name="Peng Y."/>
            <person name="Wang N."/>
            <person name="Wang Y."/>
            <person name="Ma Z."/>
            <person name="Xu X."/>
            <person name="Zhang F."/>
            <person name="Xue H."/>
            <person name="Zhong H."/>
            <person name="Wang Y."/>
            <person name="Zhang K."/>
            <person name="Velt A."/>
            <person name="Avia K."/>
            <person name="Holtgrawe D."/>
            <person name="Grimplet J."/>
            <person name="Matus J.T."/>
            <person name="Ware D."/>
            <person name="Wu X."/>
            <person name="Wang H."/>
            <person name="Liu C."/>
            <person name="Fang Y."/>
            <person name="Rustenholz C."/>
            <person name="Cheng Z."/>
            <person name="Xiao H."/>
            <person name="Zhou Y."/>
        </authorList>
    </citation>
    <scope>NUCLEOTIDE SEQUENCE [LARGE SCALE GENOMIC DNA]</scope>
    <source>
        <strain evidence="11">cv. Pinot noir / PN40024</strain>
        <tissue evidence="10">Leaf</tissue>
    </source>
</reference>
<evidence type="ECO:0000256" key="2">
    <source>
        <dbReference type="ARBA" id="ARBA00023015"/>
    </source>
</evidence>
<comment type="subcellular location">
    <subcellularLocation>
        <location evidence="1">Nucleus</location>
    </subcellularLocation>
</comment>
<evidence type="ECO:0000313" key="10">
    <source>
        <dbReference type="EMBL" id="WJZ84562.1"/>
    </source>
</evidence>
<keyword evidence="5" id="KW-0539">Nucleus</keyword>
<proteinExistence type="predicted"/>
<keyword evidence="3" id="KW-0238">DNA-binding</keyword>
<dbReference type="InterPro" id="IPR013087">
    <property type="entry name" value="Znf_C2H2_type"/>
</dbReference>
<feature type="domain" description="C2H2-type" evidence="8">
    <location>
        <begin position="375"/>
        <end position="403"/>
    </location>
</feature>
<dbReference type="InterPro" id="IPR037472">
    <property type="entry name" value="MBD8"/>
</dbReference>
<gene>
    <name evidence="10" type="ORF">VitviT2T_004162</name>
</gene>
<dbReference type="SMART" id="SM00355">
    <property type="entry name" value="ZnF_C2H2"/>
    <property type="match status" value="2"/>
</dbReference>
<organism evidence="10 11">
    <name type="scientific">Vitis vinifera</name>
    <name type="common">Grape</name>
    <dbReference type="NCBI Taxonomy" id="29760"/>
    <lineage>
        <taxon>Eukaryota</taxon>
        <taxon>Viridiplantae</taxon>
        <taxon>Streptophyta</taxon>
        <taxon>Embryophyta</taxon>
        <taxon>Tracheophyta</taxon>
        <taxon>Spermatophyta</taxon>
        <taxon>Magnoliopsida</taxon>
        <taxon>eudicotyledons</taxon>
        <taxon>Gunneridae</taxon>
        <taxon>Pentapetalae</taxon>
        <taxon>rosids</taxon>
        <taxon>Vitales</taxon>
        <taxon>Vitaceae</taxon>
        <taxon>Viteae</taxon>
        <taxon>Vitis</taxon>
    </lineage>
</organism>
<keyword evidence="2" id="KW-0805">Transcription regulation</keyword>
<evidence type="ECO:0000256" key="5">
    <source>
        <dbReference type="ARBA" id="ARBA00023242"/>
    </source>
</evidence>
<evidence type="ECO:0000256" key="3">
    <source>
        <dbReference type="ARBA" id="ARBA00023125"/>
    </source>
</evidence>
<dbReference type="SUPFAM" id="SSF54171">
    <property type="entry name" value="DNA-binding domain"/>
    <property type="match status" value="1"/>
</dbReference>
<evidence type="ECO:0000256" key="7">
    <source>
        <dbReference type="SAM" id="MobiDB-lite"/>
    </source>
</evidence>
<protein>
    <recommendedName>
        <fullName evidence="12">Methyl-CpG-binding domain-containing protein 8</fullName>
    </recommendedName>
</protein>
<dbReference type="InterPro" id="IPR016177">
    <property type="entry name" value="DNA-bd_dom_sf"/>
</dbReference>
<dbReference type="PROSITE" id="PS00028">
    <property type="entry name" value="ZINC_FINGER_C2H2_1"/>
    <property type="match status" value="2"/>
</dbReference>
<dbReference type="PROSITE" id="PS50982">
    <property type="entry name" value="MBD"/>
    <property type="match status" value="1"/>
</dbReference>
<feature type="domain" description="MBD" evidence="9">
    <location>
        <begin position="242"/>
        <end position="317"/>
    </location>
</feature>
<dbReference type="InterPro" id="IPR001739">
    <property type="entry name" value="Methyl_CpG_DNA-bd"/>
</dbReference>
<dbReference type="EMBL" id="CP126650">
    <property type="protein sequence ID" value="WJZ84562.1"/>
    <property type="molecule type" value="Genomic_DNA"/>
</dbReference>
<evidence type="ECO:0000256" key="6">
    <source>
        <dbReference type="PROSITE-ProRule" id="PRU00042"/>
    </source>
</evidence>
<evidence type="ECO:0000256" key="1">
    <source>
        <dbReference type="ARBA" id="ARBA00004123"/>
    </source>
</evidence>
<sequence length="857" mass="94668">MVTFSGNSHSSKLDSLKQIDASSLSQSDLYQLSLSSFHPSLLQNDAVVVPKIDRTLFNESAGSRRQTYSRICLAPRKPRSRRRLAGLLPAPKPPPSAAHCDPEQSENKLIIHYLKSLIGGEENPSSHDLALVVSEERNHGSQSELAMVVAGGGSELGEIVEKGKRGRKKRIVAAGEGGGQRPLQIVNRNGEVVDLEALASAEDPYGDELKRRTVGLDREEEILGVLRGLDGQWCSRRKKRKIVDASGFGDALPIGWKLLLGLKRREGRVSVYCRRYISPSGEQFVSCKEAAAYLQSYFGLADTNQPMGQRDDNIQQVNRISSESLAGSTHKDDDLGEDIIPISVLPSSSISYEYEKEVALLGIENLAEVEVRDLFECHKCNMTFDEKDTYLQHLLSSHQRTTRRYRLGTSVGDGVIVKDGKYECQFCHKIFQERRRYNGHVGIHVRNYVRNFEDMPGRPSVQKTVESPSRDELPSRTSKMDALIEIAQSSIFETSAAAPSDEPNGVCTFGNPDVISTPEVPTADSEHEQNLGFCLGEPEMEDSITNRTLDEELDQQEGDCVMADENTEKINGDSDAACIKMDCCLDTTTTLSTNDKNGCSSESFDGKYGVSFSNNEVEKSGFEQRSPETHLLTPSSNQTVFDVENNMNDISEQSKPGGVEEYENSGLTRGYGSSDIGRDNDVATMTMSQTPEDNVYQNRVSDSSMPLVHPLHSFPTYNAISDKGEDEFCCVDQKLQNTTGFEELKLDEIESLKFGFVTEQGPLSLPEVHMGLENGATMEDGFDSSIGFEPEEVMLSMTGRHQLTTACVWCRVEFSHEAVESEMQSDSVGFMCPTCKSKISGQLNVLDSGLSMNPHHL</sequence>
<evidence type="ECO:0008006" key="12">
    <source>
        <dbReference type="Google" id="ProtNLM"/>
    </source>
</evidence>
<feature type="domain" description="C2H2-type" evidence="8">
    <location>
        <begin position="422"/>
        <end position="449"/>
    </location>
</feature>
<evidence type="ECO:0000259" key="8">
    <source>
        <dbReference type="PROSITE" id="PS50157"/>
    </source>
</evidence>
<keyword evidence="6" id="KW-0479">Metal-binding</keyword>
<feature type="region of interest" description="Disordered" evidence="7">
    <location>
        <begin position="649"/>
        <end position="679"/>
    </location>
</feature>
<dbReference type="Gene3D" id="3.30.160.60">
    <property type="entry name" value="Classic Zinc Finger"/>
    <property type="match status" value="1"/>
</dbReference>
<dbReference type="PANTHER" id="PTHR37701:SF19">
    <property type="entry name" value="METHYL-CPG-BINDING DOMAIN PROTEIN"/>
    <property type="match status" value="1"/>
</dbReference>
<evidence type="ECO:0000259" key="9">
    <source>
        <dbReference type="PROSITE" id="PS50982"/>
    </source>
</evidence>
<keyword evidence="6" id="KW-0863">Zinc-finger</keyword>
<feature type="region of interest" description="Disordered" evidence="7">
    <location>
        <begin position="457"/>
        <end position="476"/>
    </location>
</feature>
<dbReference type="PANTHER" id="PTHR37701">
    <property type="entry name" value="METHYL-CPG-BINDING DOMAIN-CONTAINING PROTEIN 8"/>
    <property type="match status" value="1"/>
</dbReference>
<keyword evidence="4" id="KW-0804">Transcription</keyword>
<name>A0ABY9BPF2_VITVI</name>
<accession>A0ABY9BPF2</accession>